<feature type="signal peptide" evidence="1">
    <location>
        <begin position="1"/>
        <end position="24"/>
    </location>
</feature>
<dbReference type="Pfam" id="PF08238">
    <property type="entry name" value="Sel1"/>
    <property type="match status" value="2"/>
</dbReference>
<reference evidence="3" key="1">
    <citation type="submission" date="2017-09" db="EMBL/GenBank/DDBJ databases">
        <title>FDA dAtabase for Regulatory Grade micrObial Sequences (FDA-ARGOS): Supporting development and validation of Infectious Disease Dx tests.</title>
        <authorList>
            <person name="Minogue T."/>
            <person name="Wolcott M."/>
            <person name="Wasieloski L."/>
            <person name="Aguilar W."/>
            <person name="Moore D."/>
            <person name="Tallon L."/>
            <person name="Sadzewicz L."/>
            <person name="Ott S."/>
            <person name="Zhao X."/>
            <person name="Nagaraj S."/>
            <person name="Vavikolanu K."/>
            <person name="Aluvathingal J."/>
            <person name="Nadendla S."/>
            <person name="Sichtig H."/>
        </authorList>
    </citation>
    <scope>NUCLEOTIDE SEQUENCE [LARGE SCALE GENOMIC DNA]</scope>
    <source>
        <strain evidence="3">FDAARGOS_394</strain>
    </source>
</reference>
<organism evidence="2 3">
    <name type="scientific">Comamonas terrigena</name>
    <dbReference type="NCBI Taxonomy" id="32013"/>
    <lineage>
        <taxon>Bacteria</taxon>
        <taxon>Pseudomonadati</taxon>
        <taxon>Pseudomonadota</taxon>
        <taxon>Betaproteobacteria</taxon>
        <taxon>Burkholderiales</taxon>
        <taxon>Comamonadaceae</taxon>
        <taxon>Comamonas</taxon>
    </lineage>
</organism>
<dbReference type="SMART" id="SM00671">
    <property type="entry name" value="SEL1"/>
    <property type="match status" value="2"/>
</dbReference>
<dbReference type="PANTHER" id="PTHR11102:SF160">
    <property type="entry name" value="ERAD-ASSOCIATED E3 UBIQUITIN-PROTEIN LIGASE COMPONENT HRD3"/>
    <property type="match status" value="1"/>
</dbReference>
<protein>
    <submittedName>
        <fullName evidence="2">Sel1 repeat family protein</fullName>
    </submittedName>
</protein>
<dbReference type="Gene3D" id="1.25.40.10">
    <property type="entry name" value="Tetratricopeptide repeat domain"/>
    <property type="match status" value="1"/>
</dbReference>
<accession>A0A2A7UR66</accession>
<keyword evidence="3" id="KW-1185">Reference proteome</keyword>
<dbReference type="Proteomes" id="UP000220246">
    <property type="component" value="Unassembled WGS sequence"/>
</dbReference>
<name>A0A2A7UR66_COMTR</name>
<proteinExistence type="predicted"/>
<dbReference type="InterPro" id="IPR011990">
    <property type="entry name" value="TPR-like_helical_dom_sf"/>
</dbReference>
<dbReference type="EMBL" id="PDEA01000001">
    <property type="protein sequence ID" value="PEH87706.1"/>
    <property type="molecule type" value="Genomic_DNA"/>
</dbReference>
<dbReference type="GeneID" id="80799548"/>
<evidence type="ECO:0000256" key="1">
    <source>
        <dbReference type="SAM" id="SignalP"/>
    </source>
</evidence>
<evidence type="ECO:0000313" key="2">
    <source>
        <dbReference type="EMBL" id="PEH87706.1"/>
    </source>
</evidence>
<dbReference type="InterPro" id="IPR006597">
    <property type="entry name" value="Sel1-like"/>
</dbReference>
<dbReference type="SUPFAM" id="SSF81901">
    <property type="entry name" value="HCP-like"/>
    <property type="match status" value="1"/>
</dbReference>
<dbReference type="PANTHER" id="PTHR11102">
    <property type="entry name" value="SEL-1-LIKE PROTEIN"/>
    <property type="match status" value="1"/>
</dbReference>
<dbReference type="OrthoDB" id="5365194at2"/>
<comment type="caution">
    <text evidence="2">The sequence shown here is derived from an EMBL/GenBank/DDBJ whole genome shotgun (WGS) entry which is preliminary data.</text>
</comment>
<sequence>MHPMLWTGSLLALSLVGCAAQSPAEQTARPETVRICQGNVCADQHRSTTTFQGTPVDAEAERRMQALTQLAERDPRAAYDLGMRLLRGDGVERNSYQAIEWLRKAGDGGHLPAQVALGRMYLTGVEEMGADPAEAESWLSRAAARGDRESQKLLKEAQAAKQDEQRLYQIRDAYRKSWGSWYYSAPYYWVWSSSGWNLR</sequence>
<dbReference type="AlphaFoldDB" id="A0A2A7UR66"/>
<dbReference type="InterPro" id="IPR050767">
    <property type="entry name" value="Sel1_AlgK"/>
</dbReference>
<keyword evidence="1" id="KW-0732">Signal</keyword>
<dbReference type="RefSeq" id="WP_066538517.1">
    <property type="nucleotide sequence ID" value="NZ_DALZQJ010000004.1"/>
</dbReference>
<gene>
    <name evidence="2" type="ORF">CRM82_02990</name>
</gene>
<dbReference type="STRING" id="1219032.GCA_001515545_02492"/>
<feature type="chain" id="PRO_5012473298" evidence="1">
    <location>
        <begin position="25"/>
        <end position="199"/>
    </location>
</feature>
<evidence type="ECO:0000313" key="3">
    <source>
        <dbReference type="Proteomes" id="UP000220246"/>
    </source>
</evidence>